<feature type="domain" description="Xylose isomerase-like TIM barrel" evidence="1">
    <location>
        <begin position="29"/>
        <end position="280"/>
    </location>
</feature>
<organism evidence="2 3">
    <name type="scientific">Kineococcus aurantiacus</name>
    <dbReference type="NCBI Taxonomy" id="37633"/>
    <lineage>
        <taxon>Bacteria</taxon>
        <taxon>Bacillati</taxon>
        <taxon>Actinomycetota</taxon>
        <taxon>Actinomycetes</taxon>
        <taxon>Kineosporiales</taxon>
        <taxon>Kineosporiaceae</taxon>
        <taxon>Kineococcus</taxon>
    </lineage>
</organism>
<dbReference type="Gene3D" id="3.20.20.150">
    <property type="entry name" value="Divalent-metal-dependent TIM barrel enzymes"/>
    <property type="match status" value="1"/>
</dbReference>
<dbReference type="Proteomes" id="UP000521922">
    <property type="component" value="Unassembled WGS sequence"/>
</dbReference>
<reference evidence="2 3" key="1">
    <citation type="submission" date="2020-07" db="EMBL/GenBank/DDBJ databases">
        <title>Sequencing the genomes of 1000 actinobacteria strains.</title>
        <authorList>
            <person name="Klenk H.-P."/>
        </authorList>
    </citation>
    <scope>NUCLEOTIDE SEQUENCE [LARGE SCALE GENOMIC DNA]</scope>
    <source>
        <strain evidence="2 3">DSM 7487</strain>
    </source>
</reference>
<dbReference type="InterPro" id="IPR050312">
    <property type="entry name" value="IolE/XylAMocC-like"/>
</dbReference>
<evidence type="ECO:0000259" key="1">
    <source>
        <dbReference type="Pfam" id="PF01261"/>
    </source>
</evidence>
<name>A0A7Y9J1M6_9ACTN</name>
<accession>A0A7Y9J1M6</accession>
<evidence type="ECO:0000313" key="3">
    <source>
        <dbReference type="Proteomes" id="UP000521922"/>
    </source>
</evidence>
<protein>
    <submittedName>
        <fullName evidence="2">Protein FrlC</fullName>
    </submittedName>
</protein>
<dbReference type="InterPro" id="IPR013022">
    <property type="entry name" value="Xyl_isomerase-like_TIM-brl"/>
</dbReference>
<comment type="caution">
    <text evidence="2">The sequence shown here is derived from an EMBL/GenBank/DDBJ whole genome shotgun (WGS) entry which is preliminary data.</text>
</comment>
<dbReference type="AlphaFoldDB" id="A0A7Y9J1M6"/>
<dbReference type="RefSeq" id="WP_218885051.1">
    <property type="nucleotide sequence ID" value="NZ_BAAAGN010000010.1"/>
</dbReference>
<dbReference type="PANTHER" id="PTHR12110">
    <property type="entry name" value="HYDROXYPYRUVATE ISOMERASE"/>
    <property type="match status" value="1"/>
</dbReference>
<evidence type="ECO:0000313" key="2">
    <source>
        <dbReference type="EMBL" id="NYD23228.1"/>
    </source>
</evidence>
<dbReference type="SUPFAM" id="SSF51658">
    <property type="entry name" value="Xylose isomerase-like"/>
    <property type="match status" value="1"/>
</dbReference>
<dbReference type="Pfam" id="PF01261">
    <property type="entry name" value="AP_endonuc_2"/>
    <property type="match status" value="1"/>
</dbReference>
<dbReference type="InterPro" id="IPR036237">
    <property type="entry name" value="Xyl_isomerase-like_sf"/>
</dbReference>
<dbReference type="PANTHER" id="PTHR12110:SF21">
    <property type="entry name" value="XYLOSE ISOMERASE-LIKE TIM BARREL DOMAIN-CONTAINING PROTEIN"/>
    <property type="match status" value="1"/>
</dbReference>
<proteinExistence type="predicted"/>
<sequence>MSPTATGTRLRITGSNFSYQHTTFARFCADAAELGLRDLELWGIAPHLQVDTATAADVAALRAELDRHGLRVRCLTPEQVVYPVNLASGDEGLRRRSVALFRRAADIAADLGSDLLFLTSGRGYEDEPVEPARARSVRSLREVVAHAAGLGLECVLEPLQRRETNLVRTTADLRAALDDVGEPSLGVALDTVAMACAGEGVQDYLRAFGVGTGGVRHVHLVDGTPAGHLVPGEGDLPLADVVAALTAAGYPGWATFELFGDGGYALDPRPALERCLEWFRGLDAAA</sequence>
<keyword evidence="3" id="KW-1185">Reference proteome</keyword>
<gene>
    <name evidence="2" type="ORF">BJ968_002768</name>
</gene>
<dbReference type="EMBL" id="JACCBB010000001">
    <property type="protein sequence ID" value="NYD23228.1"/>
    <property type="molecule type" value="Genomic_DNA"/>
</dbReference>